<gene>
    <name evidence="4" type="ORF">HLY00_1226</name>
</gene>
<dbReference type="EMBL" id="JABFYL010000032">
    <property type="protein sequence ID" value="NVN51188.1"/>
    <property type="molecule type" value="Genomic_DNA"/>
</dbReference>
<feature type="DNA-binding region" description="H-T-H motif" evidence="2">
    <location>
        <begin position="31"/>
        <end position="50"/>
    </location>
</feature>
<keyword evidence="5" id="KW-1185">Reference proteome</keyword>
<feature type="domain" description="HTH tetR-type" evidence="3">
    <location>
        <begin position="8"/>
        <end position="68"/>
    </location>
</feature>
<dbReference type="InterPro" id="IPR009057">
    <property type="entry name" value="Homeodomain-like_sf"/>
</dbReference>
<dbReference type="InterPro" id="IPR001647">
    <property type="entry name" value="HTH_TetR"/>
</dbReference>
<accession>A0A850PKW9</accession>
<organism evidence="4 5">
    <name type="scientific">Mycolicibacterium hippocampi</name>
    <dbReference type="NCBI Taxonomy" id="659824"/>
    <lineage>
        <taxon>Bacteria</taxon>
        <taxon>Bacillati</taxon>
        <taxon>Actinomycetota</taxon>
        <taxon>Actinomycetes</taxon>
        <taxon>Mycobacteriales</taxon>
        <taxon>Mycobacteriaceae</taxon>
        <taxon>Mycolicibacterium</taxon>
    </lineage>
</organism>
<dbReference type="RefSeq" id="WP_256736133.1">
    <property type="nucleotide sequence ID" value="NZ_JABFYL010000032.1"/>
</dbReference>
<sequence>MRRKPNPAERRRHLCDAAIALLAEEGARGLSHLKVDRSAGVPDGTTSFYYRTRSALLHGVADQIVGYDVEAFAEAFKGQAQLDGQAILAMLAEQMIRIREEPSLSRTRARLELTMLAKRDADLATGFQEVFERYRSLAERLVIGMQPAQTPLDRALVAEQGSVLMTFLSGMVFGFANGATQPATRDHIQSQIRAVILGVAAEHG</sequence>
<evidence type="ECO:0000259" key="3">
    <source>
        <dbReference type="PROSITE" id="PS50977"/>
    </source>
</evidence>
<evidence type="ECO:0000313" key="4">
    <source>
        <dbReference type="EMBL" id="NVN51188.1"/>
    </source>
</evidence>
<dbReference type="Gene3D" id="1.10.357.10">
    <property type="entry name" value="Tetracycline Repressor, domain 2"/>
    <property type="match status" value="1"/>
</dbReference>
<dbReference type="PROSITE" id="PS50977">
    <property type="entry name" value="HTH_TETR_2"/>
    <property type="match status" value="1"/>
</dbReference>
<evidence type="ECO:0000256" key="1">
    <source>
        <dbReference type="ARBA" id="ARBA00023125"/>
    </source>
</evidence>
<keyword evidence="1 2" id="KW-0238">DNA-binding</keyword>
<protein>
    <submittedName>
        <fullName evidence="4">Transcriptional regulator, AcrR family</fullName>
    </submittedName>
</protein>
<reference evidence="4 5" key="1">
    <citation type="submission" date="2020-05" db="EMBL/GenBank/DDBJ databases">
        <title>Draft genome sequence of Mycobacterium hippocampi DL, isolated from European seabass, Dicentrarchus labrax, reared in fish farms.</title>
        <authorList>
            <person name="Stathopoulou P."/>
            <person name="Asimakis E."/>
            <person name="Tzokas K."/>
            <person name="Batargias C."/>
            <person name="Tsiamis G."/>
        </authorList>
    </citation>
    <scope>NUCLEOTIDE SEQUENCE [LARGE SCALE GENOMIC DNA]</scope>
    <source>
        <strain evidence="4 5">DL</strain>
    </source>
</reference>
<dbReference type="GO" id="GO:0003677">
    <property type="term" value="F:DNA binding"/>
    <property type="evidence" value="ECO:0007669"/>
    <property type="project" value="UniProtKB-UniRule"/>
</dbReference>
<dbReference type="SUPFAM" id="SSF46689">
    <property type="entry name" value="Homeodomain-like"/>
    <property type="match status" value="1"/>
</dbReference>
<dbReference type="Proteomes" id="UP000570517">
    <property type="component" value="Unassembled WGS sequence"/>
</dbReference>
<evidence type="ECO:0000256" key="2">
    <source>
        <dbReference type="PROSITE-ProRule" id="PRU00335"/>
    </source>
</evidence>
<comment type="caution">
    <text evidence="4">The sequence shown here is derived from an EMBL/GenBank/DDBJ whole genome shotgun (WGS) entry which is preliminary data.</text>
</comment>
<dbReference type="AlphaFoldDB" id="A0A850PKW9"/>
<proteinExistence type="predicted"/>
<name>A0A850PKW9_9MYCO</name>
<evidence type="ECO:0000313" key="5">
    <source>
        <dbReference type="Proteomes" id="UP000570517"/>
    </source>
</evidence>